<protein>
    <submittedName>
        <fullName evidence="1">Uncharacterized protein</fullName>
    </submittedName>
</protein>
<organism evidence="1">
    <name type="scientific">sediment metagenome</name>
    <dbReference type="NCBI Taxonomy" id="749907"/>
    <lineage>
        <taxon>unclassified sequences</taxon>
        <taxon>metagenomes</taxon>
        <taxon>ecological metagenomes</taxon>
    </lineage>
</organism>
<evidence type="ECO:0000313" key="1">
    <source>
        <dbReference type="EMBL" id="EFK97749.1"/>
    </source>
</evidence>
<sequence>MIQAMYNQANSAGNCVSGFCRYMNEFMTPYLLATSYFSSAEMDKMARTHPLEGLVSYAGLMNFNHDVGSRAIISSMKAMSDFSNMELKNALDALFSSVFNRNGDAGNDDEILAFTERQAIMTEMLARGYPRAIQDIESEYGFGFERGENVRVAETDRFILYQILPIDPHTEVRADGKPVLILPPYVLGANILGFLPRENRSYAHCFANLGIPTYIRIMKDIAVTPAVQLVTGEDDARDTRRFCEKIMERHGKPVTLNGYCQGGYMAVCSLLSGELDGLVD</sequence>
<dbReference type="SUPFAM" id="SSF53474">
    <property type="entry name" value="alpha/beta-Hydrolases"/>
    <property type="match status" value="1"/>
</dbReference>
<dbReference type="InterPro" id="IPR029058">
    <property type="entry name" value="AB_hydrolase_fold"/>
</dbReference>
<dbReference type="EMBL" id="ADZX01000042">
    <property type="protein sequence ID" value="EFK97749.1"/>
    <property type="molecule type" value="Genomic_DNA"/>
</dbReference>
<gene>
    <name evidence="1" type="ORF">LDC_0195</name>
</gene>
<dbReference type="AlphaFoldDB" id="D9PFB6"/>
<reference evidence="1" key="2">
    <citation type="journal article" date="2011" name="Microb. Ecol.">
        <title>Taxonomic and Functional Metagenomic Profiling of the Microbial Community in the Anoxic Sediment of a Sub-saline Shallow Lake (Laguna de Carrizo, Central Spain).</title>
        <authorList>
            <person name="Ferrer M."/>
            <person name="Guazzaroni M.E."/>
            <person name="Richter M."/>
            <person name="Garcia-Salamanca A."/>
            <person name="Yarza P."/>
            <person name="Suarez-Suarez A."/>
            <person name="Solano J."/>
            <person name="Alcaide M."/>
            <person name="van Dillewijn P."/>
            <person name="Molina-Henares M.A."/>
            <person name="Lopez-Cortes N."/>
            <person name="Al-Ramahi Y."/>
            <person name="Guerrero C."/>
            <person name="Acosta A."/>
            <person name="de Eugenio L.I."/>
            <person name="Martinez V."/>
            <person name="Marques S."/>
            <person name="Rojo F."/>
            <person name="Santero E."/>
            <person name="Genilloud O."/>
            <person name="Perez-Perez J."/>
            <person name="Rossello-Mora R."/>
            <person name="Ramos J.L."/>
        </authorList>
    </citation>
    <scope>NUCLEOTIDE SEQUENCE</scope>
</reference>
<name>D9PFB6_9ZZZZ</name>
<comment type="caution">
    <text evidence="1">The sequence shown here is derived from an EMBL/GenBank/DDBJ whole genome shotgun (WGS) entry which is preliminary data.</text>
</comment>
<feature type="non-terminal residue" evidence="1">
    <location>
        <position position="280"/>
    </location>
</feature>
<accession>D9PFB6</accession>
<proteinExistence type="predicted"/>
<reference evidence="1" key="1">
    <citation type="submission" date="2010-07" db="EMBL/GenBank/DDBJ databases">
        <authorList>
            <consortium name="CONSOLIDER consortium CSD2007-00005"/>
            <person name="Guazzaroni M.-E."/>
            <person name="Richter M."/>
            <person name="Garcia-Salamanca A."/>
            <person name="Yarza P."/>
            <person name="Ferrer M."/>
        </authorList>
    </citation>
    <scope>NUCLEOTIDE SEQUENCE</scope>
</reference>